<gene>
    <name evidence="1" type="ORF">ERS852514_01792</name>
</gene>
<evidence type="ECO:0000313" key="2">
    <source>
        <dbReference type="Proteomes" id="UP000095454"/>
    </source>
</evidence>
<dbReference type="RefSeq" id="WP_055252528.1">
    <property type="nucleotide sequence ID" value="NZ_CABIXX010000043.1"/>
</dbReference>
<dbReference type="EMBL" id="CZAQ01000043">
    <property type="protein sequence ID" value="CUP35758.1"/>
    <property type="molecule type" value="Genomic_DNA"/>
</dbReference>
<dbReference type="Proteomes" id="UP000095454">
    <property type="component" value="Unassembled WGS sequence"/>
</dbReference>
<sequence length="428" mass="49038">MAKKIPTFTSDIVSSACSDISGIVEAKSLNQKGIDHETSLEGALLIGRRLEQETAGYPVTNLKGLLSPVGGRLHKHYGPRLGQSYLTRCIKFARAVPKDVPPRSELGLTHYESLARITNEYLRLELMNVAADNRWSSSRVALHARYQSPQDAPSNREFRELIANQEVWRFARAYTDACGIISLEKFVELYNSCAPKPVSIFEVNETIWKIRDESGRIDNPCMLSRDGELYLITPELDDTVENNPYYYDDYGYSYRKYKRHSEYTEEMRSLRERRVQSRRAAIFAAHKQHPIKKLDYEDVVCGYATYTRFVNNLKLDILKDSKLSAASLHAREDEFDFIMAKLLRSIGLNGMPTVQQINEDAEFLLIVVRPNFYEQAKINKVSKLLSIIYENTPLWEFNGRSHTELRNEEAVEPLVPTMQPTVQPKQAA</sequence>
<evidence type="ECO:0000313" key="1">
    <source>
        <dbReference type="EMBL" id="CUP35758.1"/>
    </source>
</evidence>
<reference evidence="1 2" key="1">
    <citation type="submission" date="2015-09" db="EMBL/GenBank/DDBJ databases">
        <authorList>
            <consortium name="Pathogen Informatics"/>
        </authorList>
    </citation>
    <scope>NUCLEOTIDE SEQUENCE [LARGE SCALE GENOMIC DNA]</scope>
    <source>
        <strain evidence="1 2">2789STDY5834902</strain>
    </source>
</reference>
<organism evidence="1 2">
    <name type="scientific">Collinsella aerofaciens</name>
    <dbReference type="NCBI Taxonomy" id="74426"/>
    <lineage>
        <taxon>Bacteria</taxon>
        <taxon>Bacillati</taxon>
        <taxon>Actinomycetota</taxon>
        <taxon>Coriobacteriia</taxon>
        <taxon>Coriobacteriales</taxon>
        <taxon>Coriobacteriaceae</taxon>
        <taxon>Collinsella</taxon>
    </lineage>
</organism>
<protein>
    <submittedName>
        <fullName evidence="1">Uncharacterized protein</fullName>
    </submittedName>
</protein>
<proteinExistence type="predicted"/>
<dbReference type="AlphaFoldDB" id="A0A174MN49"/>
<accession>A0A174MN49</accession>
<name>A0A174MN49_9ACTN</name>